<proteinExistence type="inferred from homology"/>
<dbReference type="InterPro" id="IPR013120">
    <property type="entry name" value="FAR_NAD-bd"/>
</dbReference>
<sequence length="341" mass="39939">MFLVLVEKILRVQSNVKKLYLLIRASDNNSAKERFTHEVVRSELFNVIKEKMGTVNLYSLVEEKLMFVAKQQEFYQKNHLLCVRQSMKTLIWNLDMDVERSVLANKLKELEALNATPKEVTKAMKELGIQRTVDSFIVAYGKGVLKFYYGDPNSKLDVIPGDMVVNSILAAAIVHENQYSQEVVIYHISSSSRDPLKNADIMYFTFQYFTKNPWVNKDGKTIKVRAPLRPFSSKASFHKHVSTHYLPLLKMLKFVNLVSCHFFDKSYRNMKRKIYTAIRLSELYEPYVFFYVSFDDVNTEKLRLATKKINMDEVLNFDPRCIKWEDYLMNTHIPGVVKYLF</sequence>
<keyword evidence="8" id="KW-1185">Reference proteome</keyword>
<comment type="similarity">
    <text evidence="1 4">Belongs to the fatty acyl-CoA reductase family.</text>
</comment>
<feature type="domain" description="Thioester reductase (TE)" evidence="6">
    <location>
        <begin position="4"/>
        <end position="50"/>
    </location>
</feature>
<keyword evidence="3 4" id="KW-0443">Lipid metabolism</keyword>
<keyword evidence="4" id="KW-0560">Oxidoreductase</keyword>
<evidence type="ECO:0000259" key="6">
    <source>
        <dbReference type="Pfam" id="PF07993"/>
    </source>
</evidence>
<gene>
    <name evidence="7" type="ORF">CQW23_30299</name>
</gene>
<dbReference type="GO" id="GO:0010345">
    <property type="term" value="P:suberin biosynthetic process"/>
    <property type="evidence" value="ECO:0007669"/>
    <property type="project" value="TreeGrafter"/>
</dbReference>
<dbReference type="AlphaFoldDB" id="A0A2G2VB15"/>
<dbReference type="GO" id="GO:0102965">
    <property type="term" value="F:alcohol-forming long-chain fatty acyl-CoA reductase activity"/>
    <property type="evidence" value="ECO:0007669"/>
    <property type="project" value="UniProtKB-EC"/>
</dbReference>
<dbReference type="GO" id="GO:0035336">
    <property type="term" value="P:long-chain fatty-acyl-CoA metabolic process"/>
    <property type="evidence" value="ECO:0007669"/>
    <property type="project" value="TreeGrafter"/>
</dbReference>
<evidence type="ECO:0000256" key="2">
    <source>
        <dbReference type="ARBA" id="ARBA00022516"/>
    </source>
</evidence>
<protein>
    <recommendedName>
        <fullName evidence="4">Fatty acyl-CoA reductase</fullName>
        <ecNumber evidence="4">1.2.1.84</ecNumber>
    </recommendedName>
</protein>
<comment type="catalytic activity">
    <reaction evidence="4">
        <text>a long-chain fatty acyl-CoA + 2 NADPH + 2 H(+) = a long-chain primary fatty alcohol + 2 NADP(+) + CoA</text>
        <dbReference type="Rhea" id="RHEA:52716"/>
        <dbReference type="ChEBI" id="CHEBI:15378"/>
        <dbReference type="ChEBI" id="CHEBI:57287"/>
        <dbReference type="ChEBI" id="CHEBI:57783"/>
        <dbReference type="ChEBI" id="CHEBI:58349"/>
        <dbReference type="ChEBI" id="CHEBI:77396"/>
        <dbReference type="ChEBI" id="CHEBI:83139"/>
        <dbReference type="EC" id="1.2.1.84"/>
    </reaction>
</comment>
<dbReference type="PANTHER" id="PTHR11011:SF111">
    <property type="entry name" value="FATTY ACYL-COA REDUCTASE"/>
    <property type="match status" value="1"/>
</dbReference>
<dbReference type="OrthoDB" id="429813at2759"/>
<keyword evidence="4" id="KW-0521">NADP</keyword>
<dbReference type="InterPro" id="IPR033640">
    <property type="entry name" value="FAR_C"/>
</dbReference>
<dbReference type="InterPro" id="IPR026055">
    <property type="entry name" value="FAR"/>
</dbReference>
<dbReference type="GO" id="GO:0080019">
    <property type="term" value="F:alcohol-forming very long-chain fatty acyl-CoA reductase activity"/>
    <property type="evidence" value="ECO:0007669"/>
    <property type="project" value="InterPro"/>
</dbReference>
<comment type="caution">
    <text evidence="7">The sequence shown here is derived from an EMBL/GenBank/DDBJ whole genome shotgun (WGS) entry which is preliminary data.</text>
</comment>
<dbReference type="Pfam" id="PF07993">
    <property type="entry name" value="NAD_binding_4"/>
    <property type="match status" value="1"/>
</dbReference>
<keyword evidence="2 4" id="KW-0444">Lipid biosynthesis</keyword>
<dbReference type="EC" id="1.2.1.84" evidence="4"/>
<evidence type="ECO:0000256" key="4">
    <source>
        <dbReference type="RuleBase" id="RU363097"/>
    </source>
</evidence>
<dbReference type="Gene3D" id="3.40.50.720">
    <property type="entry name" value="NAD(P)-binding Rossmann-like Domain"/>
    <property type="match status" value="2"/>
</dbReference>
<evidence type="ECO:0000313" key="7">
    <source>
        <dbReference type="EMBL" id="PHT30098.1"/>
    </source>
</evidence>
<reference evidence="7 8" key="1">
    <citation type="journal article" date="2017" name="Genome Biol.">
        <title>New reference genome sequences of hot pepper reveal the massive evolution of plant disease-resistance genes by retroduplication.</title>
        <authorList>
            <person name="Kim S."/>
            <person name="Park J."/>
            <person name="Yeom S.I."/>
            <person name="Kim Y.M."/>
            <person name="Seo E."/>
            <person name="Kim K.T."/>
            <person name="Kim M.S."/>
            <person name="Lee J.M."/>
            <person name="Cheong K."/>
            <person name="Shin H.S."/>
            <person name="Kim S.B."/>
            <person name="Han K."/>
            <person name="Lee J."/>
            <person name="Park M."/>
            <person name="Lee H.A."/>
            <person name="Lee H.Y."/>
            <person name="Lee Y."/>
            <person name="Oh S."/>
            <person name="Lee J.H."/>
            <person name="Choi E."/>
            <person name="Choi E."/>
            <person name="Lee S.E."/>
            <person name="Jeon J."/>
            <person name="Kim H."/>
            <person name="Choi G."/>
            <person name="Song H."/>
            <person name="Lee J."/>
            <person name="Lee S.C."/>
            <person name="Kwon J.K."/>
            <person name="Lee H.Y."/>
            <person name="Koo N."/>
            <person name="Hong Y."/>
            <person name="Kim R.W."/>
            <person name="Kang W.H."/>
            <person name="Huh J.H."/>
            <person name="Kang B.C."/>
            <person name="Yang T.J."/>
            <person name="Lee Y.H."/>
            <person name="Bennetzen J.L."/>
            <person name="Choi D."/>
        </authorList>
    </citation>
    <scope>NUCLEOTIDE SEQUENCE [LARGE SCALE GENOMIC DNA]</scope>
    <source>
        <strain evidence="8">cv. PBC81</strain>
    </source>
</reference>
<evidence type="ECO:0000259" key="5">
    <source>
        <dbReference type="Pfam" id="PF03015"/>
    </source>
</evidence>
<reference evidence="8" key="2">
    <citation type="journal article" date="2017" name="J. Anim. Genet.">
        <title>Multiple reference genome sequences of hot pepper reveal the massive evolution of plant disease resistance genes by retroduplication.</title>
        <authorList>
            <person name="Kim S."/>
            <person name="Park J."/>
            <person name="Yeom S.-I."/>
            <person name="Kim Y.-M."/>
            <person name="Seo E."/>
            <person name="Kim K.-T."/>
            <person name="Kim M.-S."/>
            <person name="Lee J.M."/>
            <person name="Cheong K."/>
            <person name="Shin H.-S."/>
            <person name="Kim S.-B."/>
            <person name="Han K."/>
            <person name="Lee J."/>
            <person name="Park M."/>
            <person name="Lee H.-A."/>
            <person name="Lee H.-Y."/>
            <person name="Lee Y."/>
            <person name="Oh S."/>
            <person name="Lee J.H."/>
            <person name="Choi E."/>
            <person name="Choi E."/>
            <person name="Lee S.E."/>
            <person name="Jeon J."/>
            <person name="Kim H."/>
            <person name="Choi G."/>
            <person name="Song H."/>
            <person name="Lee J."/>
            <person name="Lee S.-C."/>
            <person name="Kwon J.-K."/>
            <person name="Lee H.-Y."/>
            <person name="Koo N."/>
            <person name="Hong Y."/>
            <person name="Kim R.W."/>
            <person name="Kang W.-H."/>
            <person name="Huh J.H."/>
            <person name="Kang B.-C."/>
            <person name="Yang T.-J."/>
            <person name="Lee Y.-H."/>
            <person name="Bennetzen J.L."/>
            <person name="Choi D."/>
        </authorList>
    </citation>
    <scope>NUCLEOTIDE SEQUENCE [LARGE SCALE GENOMIC DNA]</scope>
    <source>
        <strain evidence="8">cv. PBC81</strain>
    </source>
</reference>
<dbReference type="STRING" id="33114.A0A2G2VB15"/>
<feature type="domain" description="Fatty acyl-CoA reductase C-terminal" evidence="5">
    <location>
        <begin position="244"/>
        <end position="341"/>
    </location>
</feature>
<dbReference type="PANTHER" id="PTHR11011">
    <property type="entry name" value="MALE STERILITY PROTEIN 2-RELATED"/>
    <property type="match status" value="1"/>
</dbReference>
<organism evidence="7 8">
    <name type="scientific">Capsicum baccatum</name>
    <name type="common">Peruvian pepper</name>
    <dbReference type="NCBI Taxonomy" id="33114"/>
    <lineage>
        <taxon>Eukaryota</taxon>
        <taxon>Viridiplantae</taxon>
        <taxon>Streptophyta</taxon>
        <taxon>Embryophyta</taxon>
        <taxon>Tracheophyta</taxon>
        <taxon>Spermatophyta</taxon>
        <taxon>Magnoliopsida</taxon>
        <taxon>eudicotyledons</taxon>
        <taxon>Gunneridae</taxon>
        <taxon>Pentapetalae</taxon>
        <taxon>asterids</taxon>
        <taxon>lamiids</taxon>
        <taxon>Solanales</taxon>
        <taxon>Solanaceae</taxon>
        <taxon>Solanoideae</taxon>
        <taxon>Capsiceae</taxon>
        <taxon>Capsicum</taxon>
    </lineage>
</organism>
<dbReference type="EMBL" id="MLFT02000057">
    <property type="protein sequence ID" value="PHT30098.1"/>
    <property type="molecule type" value="Genomic_DNA"/>
</dbReference>
<dbReference type="CDD" id="cd09071">
    <property type="entry name" value="FAR_C"/>
    <property type="match status" value="1"/>
</dbReference>
<evidence type="ECO:0000256" key="3">
    <source>
        <dbReference type="ARBA" id="ARBA00023098"/>
    </source>
</evidence>
<accession>A0A2G2VB15</accession>
<evidence type="ECO:0000313" key="8">
    <source>
        <dbReference type="Proteomes" id="UP000224567"/>
    </source>
</evidence>
<name>A0A2G2VB15_CAPBA</name>
<dbReference type="Proteomes" id="UP000224567">
    <property type="component" value="Unassembled WGS sequence"/>
</dbReference>
<evidence type="ECO:0000256" key="1">
    <source>
        <dbReference type="ARBA" id="ARBA00005928"/>
    </source>
</evidence>
<dbReference type="Pfam" id="PF03015">
    <property type="entry name" value="Sterile"/>
    <property type="match status" value="1"/>
</dbReference>
<comment type="function">
    <text evidence="4">Catalyzes the reduction of fatty acyl-CoA to fatty alcohols.</text>
</comment>